<feature type="region of interest" description="Disordered" evidence="1">
    <location>
        <begin position="324"/>
        <end position="343"/>
    </location>
</feature>
<evidence type="ECO:0000313" key="3">
    <source>
        <dbReference type="Proteomes" id="UP000070133"/>
    </source>
</evidence>
<comment type="caution">
    <text evidence="2">The sequence shown here is derived from an EMBL/GenBank/DDBJ whole genome shotgun (WGS) entry which is preliminary data.</text>
</comment>
<dbReference type="Proteomes" id="UP000070133">
    <property type="component" value="Unassembled WGS sequence"/>
</dbReference>
<dbReference type="OrthoDB" id="10555845at2759"/>
<keyword evidence="3" id="KW-1185">Reference proteome</keyword>
<dbReference type="EMBL" id="LFZN01000158">
    <property type="protein sequence ID" value="KXS96947.1"/>
    <property type="molecule type" value="Genomic_DNA"/>
</dbReference>
<organism evidence="2 3">
    <name type="scientific">Pseudocercospora eumusae</name>
    <dbReference type="NCBI Taxonomy" id="321146"/>
    <lineage>
        <taxon>Eukaryota</taxon>
        <taxon>Fungi</taxon>
        <taxon>Dikarya</taxon>
        <taxon>Ascomycota</taxon>
        <taxon>Pezizomycotina</taxon>
        <taxon>Dothideomycetes</taxon>
        <taxon>Dothideomycetidae</taxon>
        <taxon>Mycosphaerellales</taxon>
        <taxon>Mycosphaerellaceae</taxon>
        <taxon>Pseudocercospora</taxon>
    </lineage>
</organism>
<proteinExistence type="predicted"/>
<sequence>MEALKRQAHGLRLMMHDDENNSETLGICPSNYIWQARTREIRAFRIAHTKNEAELKAGANSSGDGDGLQCRPILLESLAAEGKTSDKPRVHVDSRHGLNSPMQACFIAPRGVANLEKEPMKSNGWTGRVQHTRAIFTETTTLHRILRCRVMAHKPQILVAAAPHQRRFCILGPVRSKKVFTLRTLNMLLAFTKEWYECEGKNIHYACTVVVDSKPSPTEAEPGWNSVQSRRTHHRITYESPPRWEQQEREQQVAVQYQQVAVHDSPATNAAPSVFLQEQGEDKIELDFSQSFRSLGNASSSFRNPAHHNEPQPALPSAFRLPQARAPSAPALQPSLHQQQHPREHHLPEHYHYYHHNQPRSADHITYALAAPPPIEPARCIAYTTASPAPPPPPHLTHRPHRNSYTPRMSGPFAEESVDDALFVGGPSPFPQGYAARPPADTVRVPEETYTDHPVPPTHHQAPQKKRGPTLEMPGLEQYE</sequence>
<gene>
    <name evidence="2" type="ORF">AC578_5672</name>
</gene>
<dbReference type="AlphaFoldDB" id="A0A139H3B2"/>
<feature type="region of interest" description="Disordered" evidence="1">
    <location>
        <begin position="432"/>
        <end position="480"/>
    </location>
</feature>
<protein>
    <submittedName>
        <fullName evidence="2">Uncharacterized protein</fullName>
    </submittedName>
</protein>
<evidence type="ECO:0000256" key="1">
    <source>
        <dbReference type="SAM" id="MobiDB-lite"/>
    </source>
</evidence>
<name>A0A139H3B2_9PEZI</name>
<reference evidence="2 3" key="1">
    <citation type="submission" date="2015-07" db="EMBL/GenBank/DDBJ databases">
        <title>Comparative genomics of the Sigatoka disease complex on banana suggests a link between parallel evolutionary changes in Pseudocercospora fijiensis and Pseudocercospora eumusae and increased virulence on the banana host.</title>
        <authorList>
            <person name="Chang T.-C."/>
            <person name="Salvucci A."/>
            <person name="Crous P.W."/>
            <person name="Stergiopoulos I."/>
        </authorList>
    </citation>
    <scope>NUCLEOTIDE SEQUENCE [LARGE SCALE GENOMIC DNA]</scope>
    <source>
        <strain evidence="2 3">CBS 114824</strain>
    </source>
</reference>
<evidence type="ECO:0000313" key="2">
    <source>
        <dbReference type="EMBL" id="KXS96947.1"/>
    </source>
</evidence>
<accession>A0A139H3B2</accession>